<dbReference type="Proteomes" id="UP000244932">
    <property type="component" value="Unassembled WGS sequence"/>
</dbReference>
<sequence>MYELAKLFHLIAVLLWTTAMLGGCALLLAAKAEGRVRAALPVLRPYYLRSGGVGLIAVWAFGLLVATLGGWLTAPWLGAKMAVVFLLSGVHGALSAQIRRAAEDPGYTITPRITGLTVALAAGLVLVLTLVIFKPF</sequence>
<keyword evidence="1" id="KW-0812">Transmembrane</keyword>
<reference evidence="2 3" key="1">
    <citation type="submission" date="2018-03" db="EMBL/GenBank/DDBJ databases">
        <authorList>
            <person name="Keele B.F."/>
        </authorList>
    </citation>
    <scope>NUCLEOTIDE SEQUENCE [LARGE SCALE GENOMIC DNA]</scope>
    <source>
        <strain evidence="2 3">CeCT 8812</strain>
    </source>
</reference>
<proteinExistence type="predicted"/>
<accession>A0A2R8AFI8</accession>
<dbReference type="UniPathway" id="UPA00251">
    <property type="reaction ID" value="UER00324"/>
</dbReference>
<keyword evidence="1" id="KW-0472">Membrane</keyword>
<feature type="transmembrane region" description="Helical" evidence="1">
    <location>
        <begin position="77"/>
        <end position="94"/>
    </location>
</feature>
<evidence type="ECO:0000313" key="2">
    <source>
        <dbReference type="EMBL" id="SPF30840.1"/>
    </source>
</evidence>
<dbReference type="OrthoDB" id="8367737at2"/>
<gene>
    <name evidence="2" type="ORF">POI8812_03184</name>
</gene>
<keyword evidence="3" id="KW-1185">Reference proteome</keyword>
<name>A0A2R8AFI8_9RHOB</name>
<evidence type="ECO:0000313" key="3">
    <source>
        <dbReference type="Proteomes" id="UP000244932"/>
    </source>
</evidence>
<evidence type="ECO:0000256" key="1">
    <source>
        <dbReference type="SAM" id="Phobius"/>
    </source>
</evidence>
<protein>
    <submittedName>
        <fullName evidence="2">Uncharacterized protein</fullName>
    </submittedName>
</protein>
<dbReference type="PROSITE" id="PS51257">
    <property type="entry name" value="PROKAR_LIPOPROTEIN"/>
    <property type="match status" value="1"/>
</dbReference>
<feature type="transmembrane region" description="Helical" evidence="1">
    <location>
        <begin position="115"/>
        <end position="133"/>
    </location>
</feature>
<keyword evidence="1" id="KW-1133">Transmembrane helix</keyword>
<organism evidence="2 3">
    <name type="scientific">Pontivivens insulae</name>
    <dbReference type="NCBI Taxonomy" id="1639689"/>
    <lineage>
        <taxon>Bacteria</taxon>
        <taxon>Pseudomonadati</taxon>
        <taxon>Pseudomonadota</taxon>
        <taxon>Alphaproteobacteria</taxon>
        <taxon>Rhodobacterales</taxon>
        <taxon>Paracoccaceae</taxon>
        <taxon>Pontivivens</taxon>
    </lineage>
</organism>
<dbReference type="EMBL" id="OMKW01000004">
    <property type="protein sequence ID" value="SPF30840.1"/>
    <property type="molecule type" value="Genomic_DNA"/>
</dbReference>
<feature type="transmembrane region" description="Helical" evidence="1">
    <location>
        <begin position="6"/>
        <end position="30"/>
    </location>
</feature>
<feature type="transmembrane region" description="Helical" evidence="1">
    <location>
        <begin position="51"/>
        <end position="71"/>
    </location>
</feature>
<dbReference type="AlphaFoldDB" id="A0A2R8AFI8"/>
<dbReference type="RefSeq" id="WP_108783533.1">
    <property type="nucleotide sequence ID" value="NZ_OMKW01000004.1"/>
</dbReference>
<dbReference type="GO" id="GO:0006782">
    <property type="term" value="P:protoporphyrinogen IX biosynthetic process"/>
    <property type="evidence" value="ECO:0007669"/>
    <property type="project" value="UniProtKB-UniPathway"/>
</dbReference>